<evidence type="ECO:0000313" key="2">
    <source>
        <dbReference type="EMBL" id="QPC99854.1"/>
    </source>
</evidence>
<proteinExistence type="predicted"/>
<organism evidence="2 3">
    <name type="scientific">Qipengyuania soli</name>
    <dbReference type="NCBI Taxonomy" id="2782568"/>
    <lineage>
        <taxon>Bacteria</taxon>
        <taxon>Pseudomonadati</taxon>
        <taxon>Pseudomonadota</taxon>
        <taxon>Alphaproteobacteria</taxon>
        <taxon>Sphingomonadales</taxon>
        <taxon>Erythrobacteraceae</taxon>
        <taxon>Qipengyuania</taxon>
    </lineage>
</organism>
<keyword evidence="3" id="KW-1185">Reference proteome</keyword>
<name>A0A7S8F5Z0_9SPHN</name>
<gene>
    <name evidence="2" type="ORF">IRL76_04760</name>
</gene>
<reference evidence="2 3" key="1">
    <citation type="submission" date="2020-11" db="EMBL/GenBank/DDBJ databases">
        <title>The genome sequence of Erythrobacter sp. 6D36.</title>
        <authorList>
            <person name="Liu Y."/>
        </authorList>
    </citation>
    <scope>NUCLEOTIDE SEQUENCE [LARGE SCALE GENOMIC DNA]</scope>
    <source>
        <strain evidence="2 3">6D36</strain>
    </source>
</reference>
<dbReference type="AlphaFoldDB" id="A0A7S8F5Z0"/>
<accession>A0A7S8F5Z0</accession>
<dbReference type="GO" id="GO:0035438">
    <property type="term" value="F:cyclic-di-GMP binding"/>
    <property type="evidence" value="ECO:0007669"/>
    <property type="project" value="InterPro"/>
</dbReference>
<dbReference type="InterPro" id="IPR009875">
    <property type="entry name" value="PilZ_domain"/>
</dbReference>
<evidence type="ECO:0000313" key="3">
    <source>
        <dbReference type="Proteomes" id="UP000594459"/>
    </source>
</evidence>
<dbReference type="SUPFAM" id="SSF141371">
    <property type="entry name" value="PilZ domain-like"/>
    <property type="match status" value="1"/>
</dbReference>
<evidence type="ECO:0000259" key="1">
    <source>
        <dbReference type="Pfam" id="PF07238"/>
    </source>
</evidence>
<dbReference type="EMBL" id="CP064654">
    <property type="protein sequence ID" value="QPC99854.1"/>
    <property type="molecule type" value="Genomic_DNA"/>
</dbReference>
<protein>
    <submittedName>
        <fullName evidence="2">PilZ domain-containing protein</fullName>
    </submittedName>
</protein>
<dbReference type="Proteomes" id="UP000594459">
    <property type="component" value="Chromosome"/>
</dbReference>
<feature type="domain" description="PilZ" evidence="1">
    <location>
        <begin position="14"/>
        <end position="97"/>
    </location>
</feature>
<dbReference type="KEGG" id="qso:IRL76_04760"/>
<dbReference type="RefSeq" id="WP_200983630.1">
    <property type="nucleotide sequence ID" value="NZ_CP064654.1"/>
</dbReference>
<dbReference type="Gene3D" id="2.40.10.220">
    <property type="entry name" value="predicted glycosyltransferase like domains"/>
    <property type="match status" value="1"/>
</dbReference>
<dbReference type="Pfam" id="PF07238">
    <property type="entry name" value="PilZ"/>
    <property type="match status" value="1"/>
</dbReference>
<sequence>MALFRRNAAVAQPERRASRRYAVDCPARLKMLGGDRIGRLSDLSEAGARLDTPNPPVEGVSGLLEWADQEHFCKVVWVNDNSCGLIFERPIPMAVVEHASQTVEAPSGPVANFGNIPLGQKRSRRSEFLRSE</sequence>